<evidence type="ECO:0000313" key="2">
    <source>
        <dbReference type="EMBL" id="JAP53051.1"/>
    </source>
</evidence>
<feature type="transmembrane region" description="Helical" evidence="1">
    <location>
        <begin position="68"/>
        <end position="87"/>
    </location>
</feature>
<organism evidence="2">
    <name type="scientific">Schistocephalus solidus</name>
    <name type="common">Tapeworm</name>
    <dbReference type="NCBI Taxonomy" id="70667"/>
    <lineage>
        <taxon>Eukaryota</taxon>
        <taxon>Metazoa</taxon>
        <taxon>Spiralia</taxon>
        <taxon>Lophotrochozoa</taxon>
        <taxon>Platyhelminthes</taxon>
        <taxon>Cestoda</taxon>
        <taxon>Eucestoda</taxon>
        <taxon>Diphyllobothriidea</taxon>
        <taxon>Diphyllobothriidae</taxon>
        <taxon>Schistocephalus</taxon>
    </lineage>
</organism>
<dbReference type="AlphaFoldDB" id="A0A0X3PM90"/>
<reference evidence="2" key="1">
    <citation type="submission" date="2016-01" db="EMBL/GenBank/DDBJ databases">
        <title>Reference transcriptome for the parasite Schistocephalus solidus: insights into the molecular evolution of parasitism.</title>
        <authorList>
            <person name="Hebert F.O."/>
            <person name="Grambauer S."/>
            <person name="Barber I."/>
            <person name="Landry C.R."/>
            <person name="Aubin-Horth N."/>
        </authorList>
    </citation>
    <scope>NUCLEOTIDE SEQUENCE</scope>
</reference>
<sequence>DTQFIHGEKKKTAAVCPAFAMLLPMEEYVKKFEAYMKSGSRHAIYPWTVTARIRQFPYLWYYRNNHFIKWYVLTMPIFVPLSFYLFYKCHFIKKKLTTVYDPFNPNEIPITKLHDH</sequence>
<evidence type="ECO:0000256" key="1">
    <source>
        <dbReference type="SAM" id="Phobius"/>
    </source>
</evidence>
<keyword evidence="1" id="KW-0812">Transmembrane</keyword>
<keyword evidence="1" id="KW-1133">Transmembrane helix</keyword>
<protein>
    <submittedName>
        <fullName evidence="2">Uncharacterized protein</fullName>
    </submittedName>
</protein>
<proteinExistence type="predicted"/>
<gene>
    <name evidence="2" type="ORF">TR44026</name>
</gene>
<keyword evidence="1" id="KW-0472">Membrane</keyword>
<name>A0A0X3PM90_SCHSO</name>
<dbReference type="EMBL" id="GEEE01010174">
    <property type="protein sequence ID" value="JAP53051.1"/>
    <property type="molecule type" value="Transcribed_RNA"/>
</dbReference>
<accession>A0A0X3PM90</accession>
<feature type="non-terminal residue" evidence="2">
    <location>
        <position position="1"/>
    </location>
</feature>